<name>A0AA86T605_9BACT</name>
<dbReference type="RefSeq" id="WP_289269059.1">
    <property type="nucleotide sequence ID" value="NZ_OX365700.1"/>
</dbReference>
<dbReference type="AlphaFoldDB" id="A0AA86T605"/>
<gene>
    <name evidence="2" type="ORF">DNFV4_02756</name>
</gene>
<protein>
    <recommendedName>
        <fullName evidence="1">Helix-turn-helix domain-containing protein</fullName>
    </recommendedName>
</protein>
<accession>A0AA86T605</accession>
<dbReference type="KEGG" id="nti:DNFV4_02756"/>
<dbReference type="Pfam" id="PF12728">
    <property type="entry name" value="HTH_17"/>
    <property type="match status" value="1"/>
</dbReference>
<dbReference type="Proteomes" id="UP001179121">
    <property type="component" value="Chromosome"/>
</dbReference>
<dbReference type="NCBIfam" id="TIGR01764">
    <property type="entry name" value="excise"/>
    <property type="match status" value="1"/>
</dbReference>
<proteinExistence type="predicted"/>
<dbReference type="EMBL" id="OX365700">
    <property type="protein sequence ID" value="CAI4032326.1"/>
    <property type="molecule type" value="Genomic_DNA"/>
</dbReference>
<evidence type="ECO:0000313" key="2">
    <source>
        <dbReference type="EMBL" id="CAI4032326.1"/>
    </source>
</evidence>
<organism evidence="2 3">
    <name type="scientific">Nitrospira tepida</name>
    <dbReference type="NCBI Taxonomy" id="2973512"/>
    <lineage>
        <taxon>Bacteria</taxon>
        <taxon>Pseudomonadati</taxon>
        <taxon>Nitrospirota</taxon>
        <taxon>Nitrospiria</taxon>
        <taxon>Nitrospirales</taxon>
        <taxon>Nitrospiraceae</taxon>
        <taxon>Nitrospira</taxon>
    </lineage>
</organism>
<dbReference type="GO" id="GO:0003677">
    <property type="term" value="F:DNA binding"/>
    <property type="evidence" value="ECO:0007669"/>
    <property type="project" value="InterPro"/>
</dbReference>
<dbReference type="InterPro" id="IPR041657">
    <property type="entry name" value="HTH_17"/>
</dbReference>
<feature type="domain" description="Helix-turn-helix" evidence="1">
    <location>
        <begin position="11"/>
        <end position="59"/>
    </location>
</feature>
<reference evidence="2" key="1">
    <citation type="submission" date="2022-10" db="EMBL/GenBank/DDBJ databases">
        <authorList>
            <person name="Koch H."/>
        </authorList>
    </citation>
    <scope>NUCLEOTIDE SEQUENCE</scope>
    <source>
        <strain evidence="2">DNF</strain>
    </source>
</reference>
<evidence type="ECO:0000313" key="3">
    <source>
        <dbReference type="Proteomes" id="UP001179121"/>
    </source>
</evidence>
<keyword evidence="3" id="KW-1185">Reference proteome</keyword>
<dbReference type="InterPro" id="IPR010093">
    <property type="entry name" value="SinI_DNA-bd"/>
</dbReference>
<sequence length="72" mass="7903">MHTDTPHGQILKADELARLLRCGKSTIYKLAKTGRIPCLGIGDIGVRFDRAAVLAALQQPRTRPHLGREATK</sequence>
<evidence type="ECO:0000259" key="1">
    <source>
        <dbReference type="Pfam" id="PF12728"/>
    </source>
</evidence>